<proteinExistence type="predicted"/>
<evidence type="ECO:0000313" key="3">
    <source>
        <dbReference type="Proteomes" id="UP000076727"/>
    </source>
</evidence>
<dbReference type="AlphaFoldDB" id="A0A165REY5"/>
<dbReference type="OrthoDB" id="2793270at2759"/>
<dbReference type="EMBL" id="KV429050">
    <property type="protein sequence ID" value="KZT70664.1"/>
    <property type="molecule type" value="Genomic_DNA"/>
</dbReference>
<dbReference type="Gene3D" id="1.20.1280.50">
    <property type="match status" value="1"/>
</dbReference>
<dbReference type="InterPro" id="IPR036047">
    <property type="entry name" value="F-box-like_dom_sf"/>
</dbReference>
<organism evidence="2 3">
    <name type="scientific">Daedalea quercina L-15889</name>
    <dbReference type="NCBI Taxonomy" id="1314783"/>
    <lineage>
        <taxon>Eukaryota</taxon>
        <taxon>Fungi</taxon>
        <taxon>Dikarya</taxon>
        <taxon>Basidiomycota</taxon>
        <taxon>Agaricomycotina</taxon>
        <taxon>Agaricomycetes</taxon>
        <taxon>Polyporales</taxon>
        <taxon>Fomitopsis</taxon>
    </lineage>
</organism>
<dbReference type="Pfam" id="PF12937">
    <property type="entry name" value="F-box-like"/>
    <property type="match status" value="1"/>
</dbReference>
<dbReference type="SUPFAM" id="SSF81383">
    <property type="entry name" value="F-box domain"/>
    <property type="match status" value="1"/>
</dbReference>
<dbReference type="Proteomes" id="UP000076727">
    <property type="component" value="Unassembled WGS sequence"/>
</dbReference>
<evidence type="ECO:0000313" key="2">
    <source>
        <dbReference type="EMBL" id="KZT70664.1"/>
    </source>
</evidence>
<dbReference type="InterPro" id="IPR032675">
    <property type="entry name" value="LRR_dom_sf"/>
</dbReference>
<accession>A0A165REY5</accession>
<reference evidence="2 3" key="1">
    <citation type="journal article" date="2016" name="Mol. Biol. Evol.">
        <title>Comparative Genomics of Early-Diverging Mushroom-Forming Fungi Provides Insights into the Origins of Lignocellulose Decay Capabilities.</title>
        <authorList>
            <person name="Nagy L.G."/>
            <person name="Riley R."/>
            <person name="Tritt A."/>
            <person name="Adam C."/>
            <person name="Daum C."/>
            <person name="Floudas D."/>
            <person name="Sun H."/>
            <person name="Yadav J.S."/>
            <person name="Pangilinan J."/>
            <person name="Larsson K.H."/>
            <person name="Matsuura K."/>
            <person name="Barry K."/>
            <person name="Labutti K."/>
            <person name="Kuo R."/>
            <person name="Ohm R.A."/>
            <person name="Bhattacharya S.S."/>
            <person name="Shirouzu T."/>
            <person name="Yoshinaga Y."/>
            <person name="Martin F.M."/>
            <person name="Grigoriev I.V."/>
            <person name="Hibbett D.S."/>
        </authorList>
    </citation>
    <scope>NUCLEOTIDE SEQUENCE [LARGE SCALE GENOMIC DNA]</scope>
    <source>
        <strain evidence="2 3">L-15889</strain>
    </source>
</reference>
<name>A0A165REY5_9APHY</name>
<gene>
    <name evidence="2" type="ORF">DAEQUDRAFT_181900</name>
</gene>
<feature type="domain" description="F-box" evidence="1">
    <location>
        <begin position="78"/>
        <end position="112"/>
    </location>
</feature>
<sequence>MNFKFSSSRVPETPYYTGCPACMPMVEARKIGEEIRPPRRIEPDPDGINWNDQYWGYESWNRRKRRTIVRPLPRNITNRIPPELTDHIIHFLRWERKDLYNCALVCRAWHHWSQTLLYAVLSIEGWRSYNSVTRFTLPGKYSRRYLRFTRVLEIAPGKNKAYLPRSHAQRQYFQTIPCVLPLHGPMPNVQCLHFFYCLYPPYHSSFVMSMARFTELVHFTLIAFKFCSFADLRRIICSLPKLRELELIEGTLSSASASVNVASPPECDYWPRLCSLTLADLDLNLWATLSSWAASTNVCKSLTALHFSSVHIESTRLCSEHILEACGPSLAELSMHSSRGGLTNSLAYCTNLSNVSLNIRVDRIDSWQAVIAALHDTISQFRSTCICYLKLSILLYSEGDLPSPYSDNEFQDINLRPIQETIARPLFDSLKDVVIKVSAGYTTGYPRLTSDVVITAEEMKRRIRLILQPWDKRGILEVECQHDEY</sequence>
<protein>
    <recommendedName>
        <fullName evidence="1">F-box domain-containing protein</fullName>
    </recommendedName>
</protein>
<dbReference type="InterPro" id="IPR001810">
    <property type="entry name" value="F-box_dom"/>
</dbReference>
<keyword evidence="3" id="KW-1185">Reference proteome</keyword>
<dbReference type="SUPFAM" id="SSF52047">
    <property type="entry name" value="RNI-like"/>
    <property type="match status" value="1"/>
</dbReference>
<dbReference type="CDD" id="cd09917">
    <property type="entry name" value="F-box_SF"/>
    <property type="match status" value="1"/>
</dbReference>
<evidence type="ECO:0000259" key="1">
    <source>
        <dbReference type="Pfam" id="PF12937"/>
    </source>
</evidence>
<dbReference type="Gene3D" id="3.80.10.10">
    <property type="entry name" value="Ribonuclease Inhibitor"/>
    <property type="match status" value="1"/>
</dbReference>